<name>A0ABN8RC93_9CNID</name>
<evidence type="ECO:0000313" key="1">
    <source>
        <dbReference type="EMBL" id="CAH3176851.1"/>
    </source>
</evidence>
<organism evidence="1 2">
    <name type="scientific">Porites evermanni</name>
    <dbReference type="NCBI Taxonomy" id="104178"/>
    <lineage>
        <taxon>Eukaryota</taxon>
        <taxon>Metazoa</taxon>
        <taxon>Cnidaria</taxon>
        <taxon>Anthozoa</taxon>
        <taxon>Hexacorallia</taxon>
        <taxon>Scleractinia</taxon>
        <taxon>Fungiina</taxon>
        <taxon>Poritidae</taxon>
        <taxon>Porites</taxon>
    </lineage>
</organism>
<reference evidence="1 2" key="1">
    <citation type="submission" date="2022-05" db="EMBL/GenBank/DDBJ databases">
        <authorList>
            <consortium name="Genoscope - CEA"/>
            <person name="William W."/>
        </authorList>
    </citation>
    <scope>NUCLEOTIDE SEQUENCE [LARGE SCALE GENOMIC DNA]</scope>
</reference>
<proteinExistence type="predicted"/>
<feature type="non-terminal residue" evidence="1">
    <location>
        <position position="1"/>
    </location>
</feature>
<accession>A0ABN8RC93</accession>
<dbReference type="Proteomes" id="UP001159427">
    <property type="component" value="Unassembled WGS sequence"/>
</dbReference>
<gene>
    <name evidence="1" type="ORF">PEVE_00010847</name>
</gene>
<keyword evidence="2" id="KW-1185">Reference proteome</keyword>
<dbReference type="EMBL" id="CALNXI010001778">
    <property type="protein sequence ID" value="CAH3176851.1"/>
    <property type="molecule type" value="Genomic_DNA"/>
</dbReference>
<sequence length="75" mass="8479">NAIFRYFIAEEKVLKIQVLSLYEEVINSEQSSIEERSSTQGDGYVMANQMFSLSEDVVNSEQRYSDESSTTQGDG</sequence>
<evidence type="ECO:0000313" key="2">
    <source>
        <dbReference type="Proteomes" id="UP001159427"/>
    </source>
</evidence>
<comment type="caution">
    <text evidence="1">The sequence shown here is derived from an EMBL/GenBank/DDBJ whole genome shotgun (WGS) entry which is preliminary data.</text>
</comment>
<protein>
    <submittedName>
        <fullName evidence="1">Uncharacterized protein</fullName>
    </submittedName>
</protein>